<evidence type="ECO:0000256" key="1">
    <source>
        <dbReference type="SAM" id="MobiDB-lite"/>
    </source>
</evidence>
<dbReference type="AlphaFoldDB" id="A0A3P7J6U1"/>
<gene>
    <name evidence="2" type="ORF">SVUK_LOCUS16138</name>
</gene>
<evidence type="ECO:0000313" key="3">
    <source>
        <dbReference type="Proteomes" id="UP000270094"/>
    </source>
</evidence>
<proteinExistence type="predicted"/>
<dbReference type="OrthoDB" id="5842234at2759"/>
<protein>
    <submittedName>
        <fullName evidence="2">Uncharacterized protein</fullName>
    </submittedName>
</protein>
<keyword evidence="3" id="KW-1185">Reference proteome</keyword>
<dbReference type="Proteomes" id="UP000270094">
    <property type="component" value="Unassembled WGS sequence"/>
</dbReference>
<sequence length="229" mass="26107">MREAPPSGCLRLGGSLIHIGQRLPVVKAWQALARLLSLGIFLLLVQHVIRKEALYWITSFDSILFQKSITIINCYSSTSAANDSNFDAFYEDLEEVIRKEKSFYKFVVAVFNTKIGISELGEHRIGKFGLGLRSENANRLVGLLSASRLFHGNSIFTKKKQRWTWESPYGMTMQRSTTISPTEDGAYYTSQWSILQQWFKPPPPSRKSVIQPKAGKDLSPYWRKGRSRI</sequence>
<accession>A0A3P7J6U1</accession>
<dbReference type="EMBL" id="UYYB01111552">
    <property type="protein sequence ID" value="VDM81140.1"/>
    <property type="molecule type" value="Genomic_DNA"/>
</dbReference>
<reference evidence="2 3" key="1">
    <citation type="submission" date="2018-11" db="EMBL/GenBank/DDBJ databases">
        <authorList>
            <consortium name="Pathogen Informatics"/>
        </authorList>
    </citation>
    <scope>NUCLEOTIDE SEQUENCE [LARGE SCALE GENOMIC DNA]</scope>
</reference>
<feature type="region of interest" description="Disordered" evidence="1">
    <location>
        <begin position="203"/>
        <end position="229"/>
    </location>
</feature>
<name>A0A3P7J6U1_STRVU</name>
<dbReference type="Gene3D" id="3.60.10.10">
    <property type="entry name" value="Endonuclease/exonuclease/phosphatase"/>
    <property type="match status" value="1"/>
</dbReference>
<dbReference type="InterPro" id="IPR036691">
    <property type="entry name" value="Endo/exonu/phosph_ase_sf"/>
</dbReference>
<evidence type="ECO:0000313" key="2">
    <source>
        <dbReference type="EMBL" id="VDM81140.1"/>
    </source>
</evidence>
<organism evidence="2 3">
    <name type="scientific">Strongylus vulgaris</name>
    <name type="common">Blood worm</name>
    <dbReference type="NCBI Taxonomy" id="40348"/>
    <lineage>
        <taxon>Eukaryota</taxon>
        <taxon>Metazoa</taxon>
        <taxon>Ecdysozoa</taxon>
        <taxon>Nematoda</taxon>
        <taxon>Chromadorea</taxon>
        <taxon>Rhabditida</taxon>
        <taxon>Rhabditina</taxon>
        <taxon>Rhabditomorpha</taxon>
        <taxon>Strongyloidea</taxon>
        <taxon>Strongylidae</taxon>
        <taxon>Strongylus</taxon>
    </lineage>
</organism>